<protein>
    <recommendedName>
        <fullName evidence="3">SRPBCC family protein</fullName>
    </recommendedName>
</protein>
<dbReference type="OrthoDB" id="1899668at2"/>
<reference evidence="1 2" key="1">
    <citation type="submission" date="2018-07" db="EMBL/GenBank/DDBJ databases">
        <title>New species, Clostridium PI-S10-A1B.</title>
        <authorList>
            <person name="Krishna G."/>
            <person name="Summeta K."/>
            <person name="Shikha S."/>
            <person name="Prabhu P.B."/>
            <person name="Suresh K."/>
        </authorList>
    </citation>
    <scope>NUCLEOTIDE SEQUENCE [LARGE SCALE GENOMIC DNA]</scope>
    <source>
        <strain evidence="1 2">PI-S10-A1B</strain>
    </source>
</reference>
<evidence type="ECO:0000313" key="2">
    <source>
        <dbReference type="Proteomes" id="UP000260680"/>
    </source>
</evidence>
<dbReference type="AlphaFoldDB" id="A0A3E2NDQ1"/>
<comment type="caution">
    <text evidence="1">The sequence shown here is derived from an EMBL/GenBank/DDBJ whole genome shotgun (WGS) entry which is preliminary data.</text>
</comment>
<sequence>MDWLKNEEKIEIRSQVFIPISKNHIDIVFEYVYDREKFHNWFDFIPALWISFDRKKLEVGCIGTICFTMPLFYYKLKVTEVVMGKSIVLSGAGGPMSGRAYFNLHPADGGVILENIHILSGKNKFVHKYYVFCLVPNHLAFMNWRYSVLKKQIKRELERNKKSHK</sequence>
<dbReference type="RefSeq" id="WP_117416805.1">
    <property type="nucleotide sequence ID" value="NZ_QOHO01000027.1"/>
</dbReference>
<accession>A0A3E2NDQ1</accession>
<evidence type="ECO:0000313" key="1">
    <source>
        <dbReference type="EMBL" id="RFZ79125.1"/>
    </source>
</evidence>
<dbReference type="Proteomes" id="UP000260680">
    <property type="component" value="Unassembled WGS sequence"/>
</dbReference>
<evidence type="ECO:0008006" key="3">
    <source>
        <dbReference type="Google" id="ProtNLM"/>
    </source>
</evidence>
<proteinExistence type="predicted"/>
<name>A0A3E2NDQ1_9FIRM</name>
<dbReference type="EMBL" id="QOHO01000027">
    <property type="protein sequence ID" value="RFZ79125.1"/>
    <property type="molecule type" value="Genomic_DNA"/>
</dbReference>
<dbReference type="SUPFAM" id="SSF55961">
    <property type="entry name" value="Bet v1-like"/>
    <property type="match status" value="1"/>
</dbReference>
<gene>
    <name evidence="1" type="ORF">DS742_09700</name>
</gene>
<organism evidence="1 2">
    <name type="scientific">Lacrimispora amygdalina</name>
    <dbReference type="NCBI Taxonomy" id="253257"/>
    <lineage>
        <taxon>Bacteria</taxon>
        <taxon>Bacillati</taxon>
        <taxon>Bacillota</taxon>
        <taxon>Clostridia</taxon>
        <taxon>Lachnospirales</taxon>
        <taxon>Lachnospiraceae</taxon>
        <taxon>Lacrimispora</taxon>
    </lineage>
</organism>